<dbReference type="EMBL" id="CAKKNE010000001">
    <property type="protein sequence ID" value="CAH0363916.1"/>
    <property type="molecule type" value="Genomic_DNA"/>
</dbReference>
<name>A0A8J2SAR2_9STRA</name>
<accession>A0A8J2SAR2</accession>
<gene>
    <name evidence="2" type="ORF">PECAL_1P02570</name>
</gene>
<dbReference type="Proteomes" id="UP000789595">
    <property type="component" value="Unassembled WGS sequence"/>
</dbReference>
<organism evidence="2 3">
    <name type="scientific">Pelagomonas calceolata</name>
    <dbReference type="NCBI Taxonomy" id="35677"/>
    <lineage>
        <taxon>Eukaryota</taxon>
        <taxon>Sar</taxon>
        <taxon>Stramenopiles</taxon>
        <taxon>Ochrophyta</taxon>
        <taxon>Pelagophyceae</taxon>
        <taxon>Pelagomonadales</taxon>
        <taxon>Pelagomonadaceae</taxon>
        <taxon>Pelagomonas</taxon>
    </lineage>
</organism>
<feature type="non-terminal residue" evidence="2">
    <location>
        <position position="1"/>
    </location>
</feature>
<feature type="compositionally biased region" description="Basic and acidic residues" evidence="1">
    <location>
        <begin position="92"/>
        <end position="125"/>
    </location>
</feature>
<dbReference type="AlphaFoldDB" id="A0A8J2SAR2"/>
<feature type="region of interest" description="Disordered" evidence="1">
    <location>
        <begin position="90"/>
        <end position="136"/>
    </location>
</feature>
<evidence type="ECO:0000256" key="1">
    <source>
        <dbReference type="SAM" id="MobiDB-lite"/>
    </source>
</evidence>
<proteinExistence type="predicted"/>
<sequence length="210" mass="22591">PRFFFLLGGPDDRRLHDGAGDHGALEGLLHDGWLVDDGLRGQRRPGRRHLGHHRPAVVRDRRLAAVALHLDGGRDAVVALAAADQAAAACHAPDDRDRAEEEEREHPEPPVFVDNHHDDAQHQRDAPQTAAGRRVPGPTRLIVTNGAAAFFPAGHGAAAAAAQLGVLAHRSAAGVLADDKLIDCPARCQWLSTLIVDGRWEAPYGRWALS</sequence>
<evidence type="ECO:0000313" key="3">
    <source>
        <dbReference type="Proteomes" id="UP000789595"/>
    </source>
</evidence>
<comment type="caution">
    <text evidence="2">The sequence shown here is derived from an EMBL/GenBank/DDBJ whole genome shotgun (WGS) entry which is preliminary data.</text>
</comment>
<evidence type="ECO:0000313" key="2">
    <source>
        <dbReference type="EMBL" id="CAH0363916.1"/>
    </source>
</evidence>
<protein>
    <submittedName>
        <fullName evidence="2">Uncharacterized protein</fullName>
    </submittedName>
</protein>
<reference evidence="2" key="1">
    <citation type="submission" date="2021-11" db="EMBL/GenBank/DDBJ databases">
        <authorList>
            <consortium name="Genoscope - CEA"/>
            <person name="William W."/>
        </authorList>
    </citation>
    <scope>NUCLEOTIDE SEQUENCE</scope>
</reference>
<keyword evidence="3" id="KW-1185">Reference proteome</keyword>